<dbReference type="RefSeq" id="WP_048920535.1">
    <property type="nucleotide sequence ID" value="NZ_CP010777.1"/>
</dbReference>
<evidence type="ECO:0000313" key="3">
    <source>
        <dbReference type="EMBL" id="AKQ45645.1"/>
    </source>
</evidence>
<dbReference type="STRING" id="1379910.TH63_08250"/>
<reference evidence="3 4" key="1">
    <citation type="submission" date="2015-01" db="EMBL/GenBank/DDBJ databases">
        <title>Rufibacter sp./DG31D/ whole genome sequencing.</title>
        <authorList>
            <person name="Kim M.K."/>
            <person name="Srinivasan S."/>
            <person name="Lee J.-J."/>
        </authorList>
    </citation>
    <scope>NUCLEOTIDE SEQUENCE [LARGE SCALE GENOMIC DNA]</scope>
    <source>
        <strain evidence="3 4">DG31D</strain>
    </source>
</reference>
<dbReference type="EC" id="3.1.4.58" evidence="2"/>
<dbReference type="OrthoDB" id="9789350at2"/>
<sequence>MQDTVRLFVAAPLPEALKVYLDEARQEYTDDAVRHIPVQNLHLTLYFIGNVPVQEQGSIRETLRQVAQKHQPFTLELEQLEPGPKARLPRLVWARFRPNAAFTHLSQELTQVLSPTPPRQEKFIPHVTVCRFRKEGTVPRHLSIVAPVTEVLYPVNTLALWKSTLGSPHPVYSVLEEFPLGGE</sequence>
<evidence type="ECO:0000256" key="2">
    <source>
        <dbReference type="HAMAP-Rule" id="MF_01940"/>
    </source>
</evidence>
<feature type="active site" description="Proton donor" evidence="2">
    <location>
        <position position="42"/>
    </location>
</feature>
<keyword evidence="4" id="KW-1185">Reference proteome</keyword>
<dbReference type="SUPFAM" id="SSF55144">
    <property type="entry name" value="LigT-like"/>
    <property type="match status" value="1"/>
</dbReference>
<comment type="catalytic activity">
    <reaction evidence="2">
        <text>a 3'-end 2',3'-cyclophospho-ribonucleotide-RNA + H2O = a 3'-end 2'-phospho-ribonucleotide-RNA + H(+)</text>
        <dbReference type="Rhea" id="RHEA:11828"/>
        <dbReference type="Rhea" id="RHEA-COMP:10464"/>
        <dbReference type="Rhea" id="RHEA-COMP:17353"/>
        <dbReference type="ChEBI" id="CHEBI:15377"/>
        <dbReference type="ChEBI" id="CHEBI:15378"/>
        <dbReference type="ChEBI" id="CHEBI:83064"/>
        <dbReference type="ChEBI" id="CHEBI:173113"/>
        <dbReference type="EC" id="3.1.4.58"/>
    </reaction>
</comment>
<comment type="function">
    <text evidence="2">Hydrolyzes RNA 2',3'-cyclic phosphodiester to an RNA 2'-phosphomonoester.</text>
</comment>
<gene>
    <name evidence="3" type="ORF">TH63_08250</name>
</gene>
<dbReference type="NCBIfam" id="TIGR02258">
    <property type="entry name" value="2_5_ligase"/>
    <property type="match status" value="1"/>
</dbReference>
<keyword evidence="3" id="KW-0436">Ligase</keyword>
<dbReference type="Pfam" id="PF13563">
    <property type="entry name" value="2_5_RNA_ligase2"/>
    <property type="match status" value="1"/>
</dbReference>
<dbReference type="KEGG" id="ruf:TH63_08250"/>
<dbReference type="InterPro" id="IPR009097">
    <property type="entry name" value="Cyclic_Pdiesterase"/>
</dbReference>
<dbReference type="GO" id="GO:0016874">
    <property type="term" value="F:ligase activity"/>
    <property type="evidence" value="ECO:0007669"/>
    <property type="project" value="UniProtKB-KW"/>
</dbReference>
<dbReference type="AlphaFoldDB" id="A0A0H4VIM7"/>
<feature type="short sequence motif" description="HXTX 2" evidence="2">
    <location>
        <begin position="126"/>
        <end position="129"/>
    </location>
</feature>
<proteinExistence type="inferred from homology"/>
<dbReference type="InterPro" id="IPR004175">
    <property type="entry name" value="RNA_CPDase"/>
</dbReference>
<dbReference type="PANTHER" id="PTHR35561">
    <property type="entry name" value="RNA 2',3'-CYCLIC PHOSPHODIESTERASE"/>
    <property type="match status" value="1"/>
</dbReference>
<evidence type="ECO:0000256" key="1">
    <source>
        <dbReference type="ARBA" id="ARBA00022801"/>
    </source>
</evidence>
<evidence type="ECO:0000313" key="4">
    <source>
        <dbReference type="Proteomes" id="UP000036458"/>
    </source>
</evidence>
<dbReference type="EMBL" id="CP010777">
    <property type="protein sequence ID" value="AKQ45645.1"/>
    <property type="molecule type" value="Genomic_DNA"/>
</dbReference>
<feature type="active site" description="Proton acceptor" evidence="2">
    <location>
        <position position="126"/>
    </location>
</feature>
<dbReference type="GO" id="GO:0004113">
    <property type="term" value="F:2',3'-cyclic-nucleotide 3'-phosphodiesterase activity"/>
    <property type="evidence" value="ECO:0007669"/>
    <property type="project" value="InterPro"/>
</dbReference>
<protein>
    <recommendedName>
        <fullName evidence="2">RNA 2',3'-cyclic phosphodiesterase</fullName>
        <shortName evidence="2">RNA 2',3'-CPDase</shortName>
        <ecNumber evidence="2">3.1.4.58</ecNumber>
    </recommendedName>
</protein>
<dbReference type="GO" id="GO:0008664">
    <property type="term" value="F:RNA 2',3'-cyclic 3'-phosphodiesterase activity"/>
    <property type="evidence" value="ECO:0007669"/>
    <property type="project" value="UniProtKB-EC"/>
</dbReference>
<name>A0A0H4VIM7_9BACT</name>
<dbReference type="Gene3D" id="3.90.1140.10">
    <property type="entry name" value="Cyclic phosphodiesterase"/>
    <property type="match status" value="1"/>
</dbReference>
<feature type="short sequence motif" description="HXTX 1" evidence="2">
    <location>
        <begin position="42"/>
        <end position="45"/>
    </location>
</feature>
<comment type="similarity">
    <text evidence="2">Belongs to the 2H phosphoesterase superfamily. ThpR family.</text>
</comment>
<dbReference type="PATRIC" id="fig|1379910.4.peg.1796"/>
<accession>A0A0H4VIM7</accession>
<keyword evidence="1 2" id="KW-0378">Hydrolase</keyword>
<dbReference type="HAMAP" id="MF_01940">
    <property type="entry name" value="RNA_CPDase"/>
    <property type="match status" value="1"/>
</dbReference>
<dbReference type="Proteomes" id="UP000036458">
    <property type="component" value="Chromosome"/>
</dbReference>
<organism evidence="3 4">
    <name type="scientific">Rufibacter radiotolerans</name>
    <dbReference type="NCBI Taxonomy" id="1379910"/>
    <lineage>
        <taxon>Bacteria</taxon>
        <taxon>Pseudomonadati</taxon>
        <taxon>Bacteroidota</taxon>
        <taxon>Cytophagia</taxon>
        <taxon>Cytophagales</taxon>
        <taxon>Hymenobacteraceae</taxon>
        <taxon>Rufibacter</taxon>
    </lineage>
</organism>
<dbReference type="PANTHER" id="PTHR35561:SF1">
    <property type="entry name" value="RNA 2',3'-CYCLIC PHOSPHODIESTERASE"/>
    <property type="match status" value="1"/>
</dbReference>